<reference evidence="3" key="1">
    <citation type="journal article" date="2020" name="mSystems">
        <title>Genome- and Community-Level Interaction Insights into Carbon Utilization and Element Cycling Functions of Hydrothermarchaeota in Hydrothermal Sediment.</title>
        <authorList>
            <person name="Zhou Z."/>
            <person name="Liu Y."/>
            <person name="Xu W."/>
            <person name="Pan J."/>
            <person name="Luo Z.H."/>
            <person name="Li M."/>
        </authorList>
    </citation>
    <scope>NUCLEOTIDE SEQUENCE [LARGE SCALE GENOMIC DNA]</scope>
    <source>
        <strain evidence="3">SpSt-735</strain>
    </source>
</reference>
<feature type="binding site" evidence="1">
    <location>
        <position position="255"/>
    </location>
    <ligand>
        <name>substrate</name>
    </ligand>
</feature>
<feature type="binding site" evidence="1">
    <location>
        <position position="21"/>
    </location>
    <ligand>
        <name>Mg(2+)</name>
        <dbReference type="ChEBI" id="CHEBI:18420"/>
        <label>4</label>
    </ligand>
</feature>
<feature type="binding site" evidence="1">
    <location>
        <position position="208"/>
    </location>
    <ligand>
        <name>Mg(2+)</name>
        <dbReference type="ChEBI" id="CHEBI:18420"/>
        <label>5</label>
    </ligand>
</feature>
<comment type="caution">
    <text evidence="1">Lacks conserved residue(s) required for the propagation of feature annotation.</text>
</comment>
<keyword evidence="1" id="KW-0479">Metal-binding</keyword>
<comment type="similarity">
    <text evidence="1">Belongs to the thiamine-monophosphate kinase family.</text>
</comment>
<dbReference type="SUPFAM" id="SSF55326">
    <property type="entry name" value="PurM N-terminal domain-like"/>
    <property type="match status" value="1"/>
</dbReference>
<dbReference type="InterPro" id="IPR006283">
    <property type="entry name" value="ThiL-like"/>
</dbReference>
<dbReference type="GO" id="GO:0000287">
    <property type="term" value="F:magnesium ion binding"/>
    <property type="evidence" value="ECO:0007669"/>
    <property type="project" value="UniProtKB-UniRule"/>
</dbReference>
<feature type="binding site" evidence="1">
    <location>
        <position position="21"/>
    </location>
    <ligand>
        <name>Mg(2+)</name>
        <dbReference type="ChEBI" id="CHEBI:18420"/>
        <label>3</label>
    </ligand>
</feature>
<feature type="binding site" evidence="1">
    <location>
        <position position="37"/>
    </location>
    <ligand>
        <name>Mg(2+)</name>
        <dbReference type="ChEBI" id="CHEBI:18420"/>
        <label>2</label>
    </ligand>
</feature>
<keyword evidence="1" id="KW-0547">Nucleotide-binding</keyword>
<comment type="function">
    <text evidence="1">Catalyzes the ATP-dependent phosphorylation of thiamine-monophosphate (TMP) to form thiamine-pyrophosphate (TPP), the active form of vitamin B1.</text>
</comment>
<dbReference type="PANTHER" id="PTHR30270">
    <property type="entry name" value="THIAMINE-MONOPHOSPHATE KINASE"/>
    <property type="match status" value="1"/>
</dbReference>
<feature type="binding site" evidence="1">
    <location>
        <position position="293"/>
    </location>
    <ligand>
        <name>substrate</name>
    </ligand>
</feature>
<gene>
    <name evidence="1" type="primary">thiL</name>
    <name evidence="3" type="ORF">ENV17_03755</name>
</gene>
<organism evidence="3">
    <name type="scientific">Thermofilum pendens</name>
    <dbReference type="NCBI Taxonomy" id="2269"/>
    <lineage>
        <taxon>Archaea</taxon>
        <taxon>Thermoproteota</taxon>
        <taxon>Thermoprotei</taxon>
        <taxon>Thermofilales</taxon>
        <taxon>Thermofilaceae</taxon>
        <taxon>Thermofilum</taxon>
    </lineage>
</organism>
<proteinExistence type="inferred from homology"/>
<dbReference type="InterPro" id="IPR036676">
    <property type="entry name" value="PurM-like_C_sf"/>
</dbReference>
<dbReference type="Gene3D" id="3.30.1330.10">
    <property type="entry name" value="PurM-like, N-terminal domain"/>
    <property type="match status" value="1"/>
</dbReference>
<keyword evidence="1 3" id="KW-0418">Kinase</keyword>
<comment type="miscellaneous">
    <text evidence="1">Reaction mechanism of ThiL seems to utilize a direct, inline transfer of the gamma-phosphate of ATP to TMP rather than a phosphorylated enzyme intermediate.</text>
</comment>
<feature type="binding site" evidence="1">
    <location>
        <position position="44"/>
    </location>
    <ligand>
        <name>substrate</name>
    </ligand>
</feature>
<comment type="caution">
    <text evidence="3">The sequence shown here is derived from an EMBL/GenBank/DDBJ whole genome shotgun (WGS) entry which is preliminary data.</text>
</comment>
<evidence type="ECO:0000256" key="1">
    <source>
        <dbReference type="HAMAP-Rule" id="MF_02128"/>
    </source>
</evidence>
<dbReference type="HAMAP" id="MF_02128">
    <property type="entry name" value="TMP_kinase"/>
    <property type="match status" value="1"/>
</dbReference>
<dbReference type="Gene3D" id="3.90.650.10">
    <property type="entry name" value="PurM-like C-terminal domain"/>
    <property type="match status" value="1"/>
</dbReference>
<accession>A0A7C4FCM3</accession>
<dbReference type="GO" id="GO:0009030">
    <property type="term" value="F:thiamine-phosphate kinase activity"/>
    <property type="evidence" value="ECO:0007669"/>
    <property type="project" value="UniProtKB-UniRule"/>
</dbReference>
<evidence type="ECO:0000313" key="3">
    <source>
        <dbReference type="EMBL" id="HGI43485.1"/>
    </source>
</evidence>
<keyword evidence="1" id="KW-0808">Transferase</keyword>
<comment type="pathway">
    <text evidence="1">Cofactor biosynthesis; thiamine diphosphate biosynthesis; thiamine diphosphate from thiamine phosphate: step 1/1.</text>
</comment>
<dbReference type="AlphaFoldDB" id="A0A7C4FCM3"/>
<feature type="binding site" evidence="1">
    <location>
        <position position="65"/>
    </location>
    <ligand>
        <name>Mg(2+)</name>
        <dbReference type="ChEBI" id="CHEBI:18420"/>
        <label>2</label>
    </ligand>
</feature>
<dbReference type="UniPathway" id="UPA00060">
    <property type="reaction ID" value="UER00142"/>
</dbReference>
<dbReference type="GO" id="GO:0005524">
    <property type="term" value="F:ATP binding"/>
    <property type="evidence" value="ECO:0007669"/>
    <property type="project" value="UniProtKB-UniRule"/>
</dbReference>
<feature type="binding site" evidence="1">
    <location>
        <position position="65"/>
    </location>
    <ligand>
        <name>Mg(2+)</name>
        <dbReference type="ChEBI" id="CHEBI:18420"/>
        <label>3</label>
    </ligand>
</feature>
<evidence type="ECO:0000259" key="2">
    <source>
        <dbReference type="Pfam" id="PF00586"/>
    </source>
</evidence>
<dbReference type="InterPro" id="IPR036921">
    <property type="entry name" value="PurM-like_N_sf"/>
</dbReference>
<feature type="binding site" evidence="1">
    <location>
        <position position="65"/>
    </location>
    <ligand>
        <name>Mg(2+)</name>
        <dbReference type="ChEBI" id="CHEBI:18420"/>
        <label>4</label>
    </ligand>
</feature>
<feature type="binding site" evidence="1">
    <location>
        <position position="37"/>
    </location>
    <ligand>
        <name>Mg(2+)</name>
        <dbReference type="ChEBI" id="CHEBI:18420"/>
        <label>1</label>
    </ligand>
</feature>
<keyword evidence="1" id="KW-0784">Thiamine biosynthesis</keyword>
<feature type="binding site" evidence="1">
    <location>
        <position position="205"/>
    </location>
    <ligand>
        <name>Mg(2+)</name>
        <dbReference type="ChEBI" id="CHEBI:18420"/>
        <label>3</label>
    </ligand>
</feature>
<comment type="catalytic activity">
    <reaction evidence="1">
        <text>thiamine phosphate + ATP = thiamine diphosphate + ADP</text>
        <dbReference type="Rhea" id="RHEA:15913"/>
        <dbReference type="ChEBI" id="CHEBI:30616"/>
        <dbReference type="ChEBI" id="CHEBI:37575"/>
        <dbReference type="ChEBI" id="CHEBI:58937"/>
        <dbReference type="ChEBI" id="CHEBI:456216"/>
        <dbReference type="EC" id="2.7.4.16"/>
    </reaction>
</comment>
<dbReference type="GO" id="GO:0009229">
    <property type="term" value="P:thiamine diphosphate biosynthetic process"/>
    <property type="evidence" value="ECO:0007669"/>
    <property type="project" value="UniProtKB-UniRule"/>
</dbReference>
<protein>
    <recommendedName>
        <fullName evidence="1">Thiamine-monophosphate kinase</fullName>
        <shortName evidence="1">TMP kinase</shortName>
        <shortName evidence="1">Thiamine-phosphate kinase</shortName>
        <ecNumber evidence="1">2.7.4.16</ecNumber>
    </recommendedName>
</protein>
<dbReference type="GO" id="GO:0009228">
    <property type="term" value="P:thiamine biosynthetic process"/>
    <property type="evidence" value="ECO:0007669"/>
    <property type="project" value="UniProtKB-KW"/>
</dbReference>
<feature type="domain" description="PurM-like N-terminal" evidence="2">
    <location>
        <begin position="20"/>
        <end position="129"/>
    </location>
</feature>
<dbReference type="SUPFAM" id="SSF56042">
    <property type="entry name" value="PurM C-terminal domain-like"/>
    <property type="match status" value="1"/>
</dbReference>
<feature type="binding site" evidence="1">
    <location>
        <position position="139"/>
    </location>
    <ligand>
        <name>ATP</name>
        <dbReference type="ChEBI" id="CHEBI:30616"/>
    </ligand>
</feature>
<feature type="binding site" evidence="1">
    <location>
        <begin position="112"/>
        <end position="113"/>
    </location>
    <ligand>
        <name>ATP</name>
        <dbReference type="ChEBI" id="CHEBI:30616"/>
    </ligand>
</feature>
<dbReference type="PANTHER" id="PTHR30270:SF0">
    <property type="entry name" value="THIAMINE-MONOPHOSPHATE KINASE"/>
    <property type="match status" value="1"/>
</dbReference>
<feature type="binding site" evidence="1">
    <location>
        <position position="113"/>
    </location>
    <ligand>
        <name>Mg(2+)</name>
        <dbReference type="ChEBI" id="CHEBI:18420"/>
        <label>1</label>
    </ligand>
</feature>
<keyword evidence="1" id="KW-0460">Magnesium</keyword>
<name>A0A7C4FCM3_THEPE</name>
<dbReference type="EMBL" id="DTFI01000090">
    <property type="protein sequence ID" value="HGI43485.1"/>
    <property type="molecule type" value="Genomic_DNA"/>
</dbReference>
<dbReference type="EC" id="2.7.4.16" evidence="1"/>
<dbReference type="CDD" id="cd02194">
    <property type="entry name" value="ThiL"/>
    <property type="match status" value="1"/>
</dbReference>
<dbReference type="Pfam" id="PF00586">
    <property type="entry name" value="AIRS"/>
    <property type="match status" value="1"/>
</dbReference>
<sequence length="311" mass="34462">MLREDVLLERITRFFGIEFDDASLIRLGDHELLLKVDSFDWSLHMLPLLTFRRVGIKSVVAPVSDVLVKGGAPAAALLSLRVPRSFGEEQLQQLLAGVREAAEKYGLRVVGGDTDVVEGDPFRLDVFVVARLTGKYLSRREAKPGDVIAITGRVGLSAAVQAFSLNPVEVRCQLTDGDLEEYAWGNLPDPRAWLAVKEVVKASLDNSDGLALSLHYLSESSAVRLELEEVPLHPLLLECFGEGEALERALYHSGEEYNFIFTLPEEREDLLERVNATLIGRVKQGKGVYLHGYGEVRKFGWVGGMGYAERL</sequence>
<feature type="binding site" evidence="1">
    <location>
        <position position="207"/>
    </location>
    <ligand>
        <name>ATP</name>
        <dbReference type="ChEBI" id="CHEBI:30616"/>
    </ligand>
</feature>
<dbReference type="InterPro" id="IPR016188">
    <property type="entry name" value="PurM-like_N"/>
</dbReference>
<keyword evidence="1" id="KW-0067">ATP-binding</keyword>